<dbReference type="GO" id="GO:0000027">
    <property type="term" value="P:ribosomal large subunit assembly"/>
    <property type="evidence" value="ECO:0007669"/>
    <property type="project" value="TreeGrafter"/>
</dbReference>
<dbReference type="GO" id="GO:0005524">
    <property type="term" value="F:ATP binding"/>
    <property type="evidence" value="ECO:0007669"/>
    <property type="project" value="UniProtKB-KW"/>
</dbReference>
<reference evidence="4" key="1">
    <citation type="submission" date="2017-05" db="UniProtKB">
        <authorList>
            <consortium name="EnsemblMetazoa"/>
        </authorList>
    </citation>
    <scope>IDENTIFICATION</scope>
</reference>
<dbReference type="PANTHER" id="PTHR48103">
    <property type="entry name" value="MIDASIN-RELATED"/>
    <property type="match status" value="1"/>
</dbReference>
<dbReference type="InterPro" id="IPR027417">
    <property type="entry name" value="P-loop_NTPase"/>
</dbReference>
<dbReference type="InterPro" id="IPR041190">
    <property type="entry name" value="Midasin_AAA_lid_5"/>
</dbReference>
<dbReference type="GO" id="GO:0030687">
    <property type="term" value="C:preribosome, large subunit precursor"/>
    <property type="evidence" value="ECO:0007669"/>
    <property type="project" value="TreeGrafter"/>
</dbReference>
<sequence length="771" mass="86217">MENDVIIKRKDGLLAVSTEVMASTKRLFSFLSLEETYKDRARDPEIVFLPSRRSLIDELLVLLVDSECVLLEGESGSGKSSLLRFLAKLHQKEEDLIIVHLGEQIDSKVLLGTFSCTAIPGEFVWLPGILTKAVLAGQWIVLEDIDFAPPDVISLLLPLIKTSTLLLPGYTEPLRPAEGFKLFASRRLGRGGRKGLRQMGGILSVLENNVKRVFVPQYETEELIEILTSKFNISGLASFLHTLISTSESLEGERVVLDIRKLLKLSGRLMSMSTHTGSITSFNDMLLDLVDVIVGHLHSNERYKAALQLKSLCGGLSEETVKYLCHDYKPSYNDALTTVSIGRAYLSSSRTERVNSCYASTRTSMCLLESIARSVQFRESVLLVGETGVGKTACISYLSSITGNKLVSINLSQQTDSSDLLGGFKPVSVSWLIAPLRSTFEKLYKKTFKANNKFLASLQSVIVEKNWKKLADVIIHTVKIVRKTKQGQLSLLSQWEDLESKAFRLKKQLNSPQSNFAFAFIEGSLVEAVRNGWWVLLDEVNLASPEALQCLSGLLEGPNGSFLLTEKVDTKPVERHPNFQLFCCMNPSTDINKRSLPDSLRSRFTEFYVDEMTKRSELQILIGSYLPEEAHPLIDGIINFYRAMRDKAVTELRDSTGRRPHYSLRTLCRALSYAFKNTFKNIRRSIYEGLLLSFYSQLRVEDYQIVASEAKKYLKPSLSSAQPRPLGAKSVPVEGFWVPTGSEVPIVPADYIITASIRNNLKNLARIVSGR</sequence>
<organism evidence="4">
    <name type="scientific">Amphimedon queenslandica</name>
    <name type="common">Sponge</name>
    <dbReference type="NCBI Taxonomy" id="400682"/>
    <lineage>
        <taxon>Eukaryota</taxon>
        <taxon>Metazoa</taxon>
        <taxon>Porifera</taxon>
        <taxon>Demospongiae</taxon>
        <taxon>Heteroscleromorpha</taxon>
        <taxon>Haplosclerida</taxon>
        <taxon>Niphatidae</taxon>
        <taxon>Amphimedon</taxon>
    </lineage>
</organism>
<keyword evidence="2" id="KW-0067">ATP-binding</keyword>
<dbReference type="GO" id="GO:0016887">
    <property type="term" value="F:ATP hydrolysis activity"/>
    <property type="evidence" value="ECO:0007669"/>
    <property type="project" value="InterPro"/>
</dbReference>
<dbReference type="Pfam" id="PF17865">
    <property type="entry name" value="AAA_lid_5"/>
    <property type="match status" value="1"/>
</dbReference>
<evidence type="ECO:0000259" key="3">
    <source>
        <dbReference type="SMART" id="SM00382"/>
    </source>
</evidence>
<dbReference type="InterPro" id="IPR025662">
    <property type="entry name" value="Sigma_54_int_dom_ATP-bd_1"/>
</dbReference>
<dbReference type="SUPFAM" id="SSF52540">
    <property type="entry name" value="P-loop containing nucleoside triphosphate hydrolases"/>
    <property type="match status" value="2"/>
</dbReference>
<dbReference type="InterPro" id="IPR003593">
    <property type="entry name" value="AAA+_ATPase"/>
</dbReference>
<dbReference type="GO" id="GO:0005634">
    <property type="term" value="C:nucleus"/>
    <property type="evidence" value="ECO:0007669"/>
    <property type="project" value="TreeGrafter"/>
</dbReference>
<dbReference type="eggNOG" id="KOG1808">
    <property type="taxonomic scope" value="Eukaryota"/>
</dbReference>
<feature type="domain" description="AAA+ ATPase" evidence="3">
    <location>
        <begin position="65"/>
        <end position="192"/>
    </location>
</feature>
<dbReference type="InParanoid" id="A0A1X7U408"/>
<dbReference type="InterPro" id="IPR011704">
    <property type="entry name" value="ATPase_dyneun-rel_AAA"/>
</dbReference>
<dbReference type="EnsemblMetazoa" id="Aqu2.1.22495_001">
    <property type="protein sequence ID" value="Aqu2.1.22495_001"/>
    <property type="gene ID" value="Aqu2.1.22495"/>
</dbReference>
<dbReference type="SMART" id="SM00382">
    <property type="entry name" value="AAA"/>
    <property type="match status" value="2"/>
</dbReference>
<evidence type="ECO:0000313" key="4">
    <source>
        <dbReference type="EnsemblMetazoa" id="Aqu2.1.22495_001"/>
    </source>
</evidence>
<dbReference type="PANTHER" id="PTHR48103:SF2">
    <property type="entry name" value="MIDASIN"/>
    <property type="match status" value="1"/>
</dbReference>
<proteinExistence type="predicted"/>
<dbReference type="Gene3D" id="3.40.50.300">
    <property type="entry name" value="P-loop containing nucleotide triphosphate hydrolases"/>
    <property type="match status" value="2"/>
</dbReference>
<accession>A0A1X7U408</accession>
<dbReference type="FunFam" id="3.40.50.300:FF:000582">
    <property type="entry name" value="Midasin"/>
    <property type="match status" value="1"/>
</dbReference>
<name>A0A1X7U408_AMPQE</name>
<dbReference type="STRING" id="400682.A0A1X7U408"/>
<keyword evidence="1" id="KW-0547">Nucleotide-binding</keyword>
<feature type="domain" description="AAA+ ATPase" evidence="3">
    <location>
        <begin position="377"/>
        <end position="613"/>
    </location>
</feature>
<dbReference type="OrthoDB" id="422220at2759"/>
<dbReference type="AlphaFoldDB" id="A0A1X7U408"/>
<evidence type="ECO:0000256" key="1">
    <source>
        <dbReference type="ARBA" id="ARBA00022741"/>
    </source>
</evidence>
<protein>
    <recommendedName>
        <fullName evidence="3">AAA+ ATPase domain-containing protein</fullName>
    </recommendedName>
</protein>
<dbReference type="Pfam" id="PF07728">
    <property type="entry name" value="AAA_5"/>
    <property type="match status" value="3"/>
</dbReference>
<dbReference type="GO" id="GO:0000055">
    <property type="term" value="P:ribosomal large subunit export from nucleus"/>
    <property type="evidence" value="ECO:0007669"/>
    <property type="project" value="TreeGrafter"/>
</dbReference>
<evidence type="ECO:0000256" key="2">
    <source>
        <dbReference type="ARBA" id="ARBA00022840"/>
    </source>
</evidence>
<dbReference type="PROSITE" id="PS00675">
    <property type="entry name" value="SIGMA54_INTERACT_1"/>
    <property type="match status" value="1"/>
</dbReference>